<dbReference type="EMBL" id="MFJK01000003">
    <property type="protein sequence ID" value="OGG19804.1"/>
    <property type="molecule type" value="Genomic_DNA"/>
</dbReference>
<dbReference type="SUPFAM" id="SSF64182">
    <property type="entry name" value="DHH phosphoesterases"/>
    <property type="match status" value="1"/>
</dbReference>
<dbReference type="AlphaFoldDB" id="A0A1F6A5P2"/>
<dbReference type="InterPro" id="IPR038763">
    <property type="entry name" value="DHH_sf"/>
</dbReference>
<comment type="caution">
    <text evidence="3">The sequence shown here is derived from an EMBL/GenBank/DDBJ whole genome shotgun (WGS) entry which is preliminary data.</text>
</comment>
<evidence type="ECO:0000259" key="1">
    <source>
        <dbReference type="Pfam" id="PF01368"/>
    </source>
</evidence>
<dbReference type="STRING" id="1798381.A2721_01370"/>
<accession>A0A1F6A5P2</accession>
<proteinExistence type="predicted"/>
<dbReference type="GO" id="GO:0003676">
    <property type="term" value="F:nucleic acid binding"/>
    <property type="evidence" value="ECO:0007669"/>
    <property type="project" value="InterPro"/>
</dbReference>
<dbReference type="Proteomes" id="UP000177871">
    <property type="component" value="Unassembled WGS sequence"/>
</dbReference>
<dbReference type="PANTHER" id="PTHR47618">
    <property type="entry name" value="BIFUNCTIONAL OLIGORIBONUCLEASE AND PAP PHOSPHATASE NRNA"/>
    <property type="match status" value="1"/>
</dbReference>
<evidence type="ECO:0000259" key="2">
    <source>
        <dbReference type="Pfam" id="PF02272"/>
    </source>
</evidence>
<dbReference type="PANTHER" id="PTHR47618:SF1">
    <property type="entry name" value="BIFUNCTIONAL OLIGORIBONUCLEASE AND PAP PHOSPHATASE NRNA"/>
    <property type="match status" value="1"/>
</dbReference>
<dbReference type="Gene3D" id="3.90.1640.10">
    <property type="entry name" value="inorganic pyrophosphatase (n-terminal core)"/>
    <property type="match status" value="1"/>
</dbReference>
<sequence>MTDKVKQMAPVIWEEIQKANNILLHCHPNPDADSIGSVLAMMHFLKSLGKNVTAIIGDSEKPTNLDFLPGFDQIEPKNYFQIDNSKFDLFLILDSSSLDQISKKSEMIFPQKLRTVVVDHHSSNREFGQVNLVDTSYGSLAEMIYDLFKLWHVQISPQMAICLFLGIYTDTGFRYPRTTSDTFAAASELAKIYPDFPEAIFKLENSEEPERIKFIGLALSSVETYFNNNVAIAAVSFDQMEKLGIKARHTEKTDIPNYLKSVKGWNIGIKMNEVEVGKVSVSFRTRDASRWDVAKIATATGSGGGHPAAAGATIKKPLAEAKTFLLETIEKVYPELGTP</sequence>
<organism evidence="3 4">
    <name type="scientific">Candidatus Gottesmanbacteria bacterium RIFCSPHIGHO2_01_FULL_47_48</name>
    <dbReference type="NCBI Taxonomy" id="1798381"/>
    <lineage>
        <taxon>Bacteria</taxon>
        <taxon>Candidatus Gottesmaniibacteriota</taxon>
    </lineage>
</organism>
<protein>
    <recommendedName>
        <fullName evidence="5">DDH domain-containing protein</fullName>
    </recommendedName>
</protein>
<name>A0A1F6A5P2_9BACT</name>
<reference evidence="3 4" key="1">
    <citation type="journal article" date="2016" name="Nat. Commun.">
        <title>Thousands of microbial genomes shed light on interconnected biogeochemical processes in an aquifer system.</title>
        <authorList>
            <person name="Anantharaman K."/>
            <person name="Brown C.T."/>
            <person name="Hug L.A."/>
            <person name="Sharon I."/>
            <person name="Castelle C.J."/>
            <person name="Probst A.J."/>
            <person name="Thomas B.C."/>
            <person name="Singh A."/>
            <person name="Wilkins M.J."/>
            <person name="Karaoz U."/>
            <person name="Brodie E.L."/>
            <person name="Williams K.H."/>
            <person name="Hubbard S.S."/>
            <person name="Banfield J.F."/>
        </authorList>
    </citation>
    <scope>NUCLEOTIDE SEQUENCE [LARGE SCALE GENOMIC DNA]</scope>
</reference>
<dbReference type="InterPro" id="IPR003156">
    <property type="entry name" value="DHHA1_dom"/>
</dbReference>
<dbReference type="InterPro" id="IPR001667">
    <property type="entry name" value="DDH_dom"/>
</dbReference>
<dbReference type="Pfam" id="PF02272">
    <property type="entry name" value="DHHA1"/>
    <property type="match status" value="1"/>
</dbReference>
<evidence type="ECO:0008006" key="5">
    <source>
        <dbReference type="Google" id="ProtNLM"/>
    </source>
</evidence>
<dbReference type="Gene3D" id="3.10.310.30">
    <property type="match status" value="1"/>
</dbReference>
<dbReference type="InterPro" id="IPR051319">
    <property type="entry name" value="Oligoribo/pAp-PDE_c-di-AMP_PDE"/>
</dbReference>
<evidence type="ECO:0000313" key="3">
    <source>
        <dbReference type="EMBL" id="OGG19804.1"/>
    </source>
</evidence>
<evidence type="ECO:0000313" key="4">
    <source>
        <dbReference type="Proteomes" id="UP000177871"/>
    </source>
</evidence>
<gene>
    <name evidence="3" type="ORF">A2721_01370</name>
</gene>
<feature type="domain" description="DDH" evidence="1">
    <location>
        <begin position="21"/>
        <end position="167"/>
    </location>
</feature>
<feature type="domain" description="DHHA1" evidence="2">
    <location>
        <begin position="255"/>
        <end position="332"/>
    </location>
</feature>
<dbReference type="Pfam" id="PF01368">
    <property type="entry name" value="DHH"/>
    <property type="match status" value="1"/>
</dbReference>